<evidence type="ECO:0000313" key="13">
    <source>
        <dbReference type="EMBL" id="KAF7204250.1"/>
    </source>
</evidence>
<dbReference type="SMART" id="SM00204">
    <property type="entry name" value="TGFB"/>
    <property type="match status" value="1"/>
</dbReference>
<reference evidence="14" key="3">
    <citation type="submission" date="2016-06" db="EMBL/GenBank/DDBJ databases">
        <title>The genome of a short-lived fish provides insights into sex chromosome evolution and the genetic control of aging.</title>
        <authorList>
            <person name="Reichwald K."/>
            <person name="Felder M."/>
            <person name="Petzold A."/>
            <person name="Koch P."/>
            <person name="Groth M."/>
            <person name="Platzer M."/>
        </authorList>
    </citation>
    <scope>NUCLEOTIDE SEQUENCE</scope>
    <source>
        <tissue evidence="14">Brain</tissue>
    </source>
</reference>
<dbReference type="Bgee" id="ENSNFUG00015013528">
    <property type="expression patterns" value="Expressed in brain"/>
</dbReference>
<protein>
    <submittedName>
        <fullName evidence="13">Nodal growth differentiation factor</fullName>
    </submittedName>
    <submittedName>
        <fullName evidence="14 15">Nodal-related 2</fullName>
    </submittedName>
</protein>
<dbReference type="OMA" id="MHLYRNF"/>
<gene>
    <name evidence="14" type="primary">NDR2</name>
    <name evidence="15" type="synonym">ndr2</name>
    <name evidence="13" type="synonym">nodal</name>
    <name evidence="13" type="ORF">G4P62_011986</name>
</gene>
<reference evidence="13" key="4">
    <citation type="submission" date="2020-03" db="EMBL/GenBank/DDBJ databases">
        <title>Intra-Species Differences in Population Size shape Life History and Genome Evolution.</title>
        <authorList>
            <person name="Willemsen D."/>
            <person name="Cui R."/>
            <person name="Valenzano D.R."/>
        </authorList>
    </citation>
    <scope>NUCLEOTIDE SEQUENCE</scope>
    <source>
        <strain evidence="13">GRZ</strain>
        <tissue evidence="13">Whole</tissue>
    </source>
</reference>
<dbReference type="InterPro" id="IPR001839">
    <property type="entry name" value="TGF-b_C"/>
</dbReference>
<evidence type="ECO:0000256" key="6">
    <source>
        <dbReference type="ARBA" id="ARBA00022729"/>
    </source>
</evidence>
<dbReference type="InterPro" id="IPR029034">
    <property type="entry name" value="Cystine-knot_cytokine"/>
</dbReference>
<dbReference type="AlphaFoldDB" id="A0A1A8UHK6"/>
<reference evidence="15" key="5">
    <citation type="submission" date="2025-05" db="UniProtKB">
        <authorList>
            <consortium name="Ensembl"/>
        </authorList>
    </citation>
    <scope>IDENTIFICATION</scope>
</reference>
<keyword evidence="8" id="KW-1015">Disulfide bond</keyword>
<keyword evidence="5" id="KW-0165">Cleavage on pair of basic residues</keyword>
<dbReference type="CTD" id="30292"/>
<dbReference type="PROSITE" id="PS51362">
    <property type="entry name" value="TGF_BETA_2"/>
    <property type="match status" value="1"/>
</dbReference>
<keyword evidence="7 10" id="KW-0339">Growth factor</keyword>
<dbReference type="EMBL" id="HAEJ01007342">
    <property type="protein sequence ID" value="SBS47799.1"/>
    <property type="molecule type" value="Transcribed_RNA"/>
</dbReference>
<dbReference type="CDD" id="cd13759">
    <property type="entry name" value="TGF_beta_NODAL"/>
    <property type="match status" value="1"/>
</dbReference>
<feature type="chain" id="PRO_5015059164" evidence="11">
    <location>
        <begin position="32"/>
        <end position="387"/>
    </location>
</feature>
<comment type="subcellular location">
    <subcellularLocation>
        <location evidence="1">Secreted</location>
    </subcellularLocation>
</comment>
<dbReference type="GO" id="GO:0008083">
    <property type="term" value="F:growth factor activity"/>
    <property type="evidence" value="ECO:0007669"/>
    <property type="project" value="UniProtKB-KW"/>
</dbReference>
<evidence type="ECO:0000313" key="14">
    <source>
        <dbReference type="EMBL" id="SBS47799.1"/>
    </source>
</evidence>
<evidence type="ECO:0000256" key="9">
    <source>
        <dbReference type="ARBA" id="ARBA00023180"/>
    </source>
</evidence>
<sequence>MRSFGAPGDALLLLRASLLLLLAQGIPTSRGEGVMRPPMERPSAHHLPSYMMHLYRNFKTNFSRPPMDNLERDAVKQADTVKSLMAKSLTHRHGCWVVTFDLHVLLADKHIQAAQLRIKLPQSQHGSNFTMEVFHLDHDLVGLLTDASVVNSSQSWRVFNMTKPLLDWLRLKPPARTRNRRKTTRMKIQKTRRELSFPDQLADAGSSRAVQDVSNQAFLVVFSHTGLDKKSRAKASLLRTAEQSKFLSPAEIKRVDWQKRRRSKRGQWQQTARSLQVLNRGGEKSPCYRVDLIVDFNQIGWGSSIISPKRFNAYRCEGSCQGPLGEDANPIDHAYMQGLLNYFHPERVVAPCCAPTKMSSLSMLYFDNGQVLLRHHEDMIVEECGCQ</sequence>
<dbReference type="InterPro" id="IPR017948">
    <property type="entry name" value="TGFb_CS"/>
</dbReference>
<organism evidence="14">
    <name type="scientific">Nothobranchius furzeri</name>
    <name type="common">Turquoise killifish</name>
    <dbReference type="NCBI Taxonomy" id="105023"/>
    <lineage>
        <taxon>Eukaryota</taxon>
        <taxon>Metazoa</taxon>
        <taxon>Chordata</taxon>
        <taxon>Craniata</taxon>
        <taxon>Vertebrata</taxon>
        <taxon>Euteleostomi</taxon>
        <taxon>Actinopterygii</taxon>
        <taxon>Neopterygii</taxon>
        <taxon>Teleostei</taxon>
        <taxon>Neoteleostei</taxon>
        <taxon>Acanthomorphata</taxon>
        <taxon>Ovalentaria</taxon>
        <taxon>Atherinomorphae</taxon>
        <taxon>Cyprinodontiformes</taxon>
        <taxon>Nothobranchiidae</taxon>
        <taxon>Nothobranchius</taxon>
    </lineage>
</organism>
<evidence type="ECO:0000256" key="5">
    <source>
        <dbReference type="ARBA" id="ARBA00022685"/>
    </source>
</evidence>
<dbReference type="PANTHER" id="PTHR11848:SF272">
    <property type="entry name" value="CYCLOPS"/>
    <property type="match status" value="1"/>
</dbReference>
<dbReference type="InterPro" id="IPR015615">
    <property type="entry name" value="TGF-beta-rel"/>
</dbReference>
<keyword evidence="3" id="KW-0217">Developmental protein</keyword>
<keyword evidence="9" id="KW-0325">Glycoprotein</keyword>
<evidence type="ECO:0000313" key="15">
    <source>
        <dbReference type="Ensembl" id="ENSNFUP00015028001.1"/>
    </source>
</evidence>
<dbReference type="GeneID" id="107387831"/>
<evidence type="ECO:0000256" key="11">
    <source>
        <dbReference type="SAM" id="SignalP"/>
    </source>
</evidence>
<dbReference type="Pfam" id="PF00019">
    <property type="entry name" value="TGF_beta"/>
    <property type="match status" value="1"/>
</dbReference>
<evidence type="ECO:0000256" key="8">
    <source>
        <dbReference type="ARBA" id="ARBA00023157"/>
    </source>
</evidence>
<keyword evidence="16" id="KW-1185">Reference proteome</keyword>
<evidence type="ECO:0000256" key="4">
    <source>
        <dbReference type="ARBA" id="ARBA00022525"/>
    </source>
</evidence>
<dbReference type="Gene3D" id="2.10.90.10">
    <property type="entry name" value="Cystine-knot cytokines"/>
    <property type="match status" value="1"/>
</dbReference>
<accession>A0A1A8UHK6</accession>
<dbReference type="RefSeq" id="XP_015818518.1">
    <property type="nucleotide sequence ID" value="XM_015963032.3"/>
</dbReference>
<evidence type="ECO:0000259" key="12">
    <source>
        <dbReference type="PROSITE" id="PS51362"/>
    </source>
</evidence>
<dbReference type="FunFam" id="2.10.90.10:FF:000026">
    <property type="entry name" value="Nodal homolog 3-A"/>
    <property type="match status" value="1"/>
</dbReference>
<dbReference type="InterPro" id="IPR001111">
    <property type="entry name" value="TGF-b_propeptide"/>
</dbReference>
<dbReference type="PROSITE" id="PS00250">
    <property type="entry name" value="TGF_BETA_1"/>
    <property type="match status" value="1"/>
</dbReference>
<dbReference type="GeneTree" id="ENSGT00940000165641"/>
<dbReference type="Pfam" id="PF00688">
    <property type="entry name" value="TGFb_propeptide"/>
    <property type="match status" value="1"/>
</dbReference>
<reference evidence="14" key="2">
    <citation type="submission" date="2016-05" db="EMBL/GenBank/DDBJ databases">
        <authorList>
            <person name="Lavstsen T."/>
            <person name="Jespersen J.S."/>
        </authorList>
    </citation>
    <scope>NUCLEOTIDE SEQUENCE</scope>
    <source>
        <tissue evidence="14">Brain</tissue>
    </source>
</reference>
<evidence type="ECO:0000256" key="1">
    <source>
        <dbReference type="ARBA" id="ARBA00004613"/>
    </source>
</evidence>
<feature type="domain" description="TGF-beta family profile" evidence="12">
    <location>
        <begin position="262"/>
        <end position="387"/>
    </location>
</feature>
<dbReference type="EMBL" id="HADY01006285">
    <property type="protein sequence ID" value="SBP44770.1"/>
    <property type="molecule type" value="Transcribed_RNA"/>
</dbReference>
<dbReference type="Proteomes" id="UP000822369">
    <property type="component" value="Chromosome 16"/>
</dbReference>
<keyword evidence="6 11" id="KW-0732">Signal</keyword>
<dbReference type="OrthoDB" id="5949851at2759"/>
<proteinExistence type="inferred from homology"/>
<dbReference type="SUPFAM" id="SSF57501">
    <property type="entry name" value="Cystine-knot cytokines"/>
    <property type="match status" value="1"/>
</dbReference>
<dbReference type="EMBL" id="JAAVVJ010000016">
    <property type="protein sequence ID" value="KAF7204250.1"/>
    <property type="molecule type" value="Genomic_DNA"/>
</dbReference>
<dbReference type="PANTHER" id="PTHR11848">
    <property type="entry name" value="TGF-BETA FAMILY"/>
    <property type="match status" value="1"/>
</dbReference>
<feature type="signal peptide" evidence="11">
    <location>
        <begin position="1"/>
        <end position="31"/>
    </location>
</feature>
<reference evidence="15" key="1">
    <citation type="submission" date="2014-08" db="EMBL/GenBank/DDBJ databases">
        <authorList>
            <person name="Senf B."/>
            <person name="Petzold A."/>
            <person name="Downie B.R."/>
            <person name="Koch P."/>
            <person name="Platzer M."/>
        </authorList>
    </citation>
    <scope>NUCLEOTIDE SEQUENCE [LARGE SCALE GENOMIC DNA]</scope>
    <source>
        <strain evidence="15">GRZ</strain>
    </source>
</reference>
<name>A0A1A8UHK6_NOTFU</name>
<dbReference type="Proteomes" id="UP000694548">
    <property type="component" value="Chromosome sgr12"/>
</dbReference>
<comment type="similarity">
    <text evidence="2 10">Belongs to the TGF-beta family.</text>
</comment>
<dbReference type="GO" id="GO:0005615">
    <property type="term" value="C:extracellular space"/>
    <property type="evidence" value="ECO:0007669"/>
    <property type="project" value="TreeGrafter"/>
</dbReference>
<evidence type="ECO:0000256" key="2">
    <source>
        <dbReference type="ARBA" id="ARBA00006656"/>
    </source>
</evidence>
<dbReference type="KEGG" id="nfu:107387831"/>
<keyword evidence="4" id="KW-0964">Secreted</keyword>
<evidence type="ECO:0000313" key="16">
    <source>
        <dbReference type="Proteomes" id="UP000694548"/>
    </source>
</evidence>
<evidence type="ECO:0000256" key="7">
    <source>
        <dbReference type="ARBA" id="ARBA00023030"/>
    </source>
</evidence>
<dbReference type="Gene3D" id="2.60.120.970">
    <property type="match status" value="1"/>
</dbReference>
<dbReference type="GO" id="GO:0005125">
    <property type="term" value="F:cytokine activity"/>
    <property type="evidence" value="ECO:0007669"/>
    <property type="project" value="TreeGrafter"/>
</dbReference>
<evidence type="ECO:0000256" key="10">
    <source>
        <dbReference type="RuleBase" id="RU000354"/>
    </source>
</evidence>
<evidence type="ECO:0000256" key="3">
    <source>
        <dbReference type="ARBA" id="ARBA00022473"/>
    </source>
</evidence>
<dbReference type="Ensembl" id="ENSNFUT00015029258.1">
    <property type="protein sequence ID" value="ENSNFUP00015028001.1"/>
    <property type="gene ID" value="ENSNFUG00015013528.1"/>
</dbReference>